<dbReference type="InterPro" id="IPR011009">
    <property type="entry name" value="Kinase-like_dom_sf"/>
</dbReference>
<evidence type="ECO:0000256" key="8">
    <source>
        <dbReference type="ARBA" id="ARBA00022777"/>
    </source>
</evidence>
<evidence type="ECO:0000256" key="9">
    <source>
        <dbReference type="ARBA" id="ARBA00022840"/>
    </source>
</evidence>
<comment type="catalytic activity">
    <reaction evidence="13">
        <text>L-threonyl-[protein] + ATP = O-phospho-L-threonyl-[protein] + ADP + H(+)</text>
        <dbReference type="Rhea" id="RHEA:46608"/>
        <dbReference type="Rhea" id="RHEA-COMP:11060"/>
        <dbReference type="Rhea" id="RHEA-COMP:11605"/>
        <dbReference type="ChEBI" id="CHEBI:15378"/>
        <dbReference type="ChEBI" id="CHEBI:30013"/>
        <dbReference type="ChEBI" id="CHEBI:30616"/>
        <dbReference type="ChEBI" id="CHEBI:61977"/>
        <dbReference type="ChEBI" id="CHEBI:456216"/>
        <dbReference type="EC" id="2.7.11.1"/>
    </reaction>
</comment>
<dbReference type="PROSITE" id="PS50221">
    <property type="entry name" value="GAIN_B"/>
    <property type="match status" value="1"/>
</dbReference>
<proteinExistence type="predicted"/>
<organism evidence="21">
    <name type="scientific">Naegleria gruberi</name>
    <name type="common">Amoeba</name>
    <dbReference type="NCBI Taxonomy" id="5762"/>
    <lineage>
        <taxon>Eukaryota</taxon>
        <taxon>Discoba</taxon>
        <taxon>Heterolobosea</taxon>
        <taxon>Tetramitia</taxon>
        <taxon>Eutetramitia</taxon>
        <taxon>Vahlkampfiidae</taxon>
        <taxon>Naegleria</taxon>
    </lineage>
</organism>
<evidence type="ECO:0000256" key="1">
    <source>
        <dbReference type="ARBA" id="ARBA00004236"/>
    </source>
</evidence>
<evidence type="ECO:0000256" key="7">
    <source>
        <dbReference type="ARBA" id="ARBA00022741"/>
    </source>
</evidence>
<protein>
    <recommendedName>
        <fullName evidence="2">non-specific serine/threonine protein kinase</fullName>
        <ecNumber evidence="2">2.7.11.1</ecNumber>
    </recommendedName>
</protein>
<comment type="catalytic activity">
    <reaction evidence="14">
        <text>L-seryl-[protein] + ATP = O-phospho-L-seryl-[protein] + ADP + H(+)</text>
        <dbReference type="Rhea" id="RHEA:17989"/>
        <dbReference type="Rhea" id="RHEA-COMP:9863"/>
        <dbReference type="Rhea" id="RHEA-COMP:11604"/>
        <dbReference type="ChEBI" id="CHEBI:15378"/>
        <dbReference type="ChEBI" id="CHEBI:29999"/>
        <dbReference type="ChEBI" id="CHEBI:30616"/>
        <dbReference type="ChEBI" id="CHEBI:83421"/>
        <dbReference type="ChEBI" id="CHEBI:456216"/>
        <dbReference type="EC" id="2.7.11.1"/>
    </reaction>
</comment>
<dbReference type="InterPro" id="IPR057244">
    <property type="entry name" value="GAIN_B"/>
</dbReference>
<feature type="disulfide bond" evidence="15">
    <location>
        <begin position="731"/>
        <end position="740"/>
    </location>
</feature>
<dbReference type="PROSITE" id="PS50011">
    <property type="entry name" value="PROTEIN_KINASE_DOM"/>
    <property type="match status" value="1"/>
</dbReference>
<keyword evidence="21" id="KW-1185">Reference proteome</keyword>
<dbReference type="EMBL" id="GG738866">
    <property type="protein sequence ID" value="EFC44730.1"/>
    <property type="molecule type" value="Genomic_DNA"/>
</dbReference>
<feature type="transmembrane region" description="Helical" evidence="16">
    <location>
        <begin position="33"/>
        <end position="53"/>
    </location>
</feature>
<keyword evidence="5" id="KW-0808">Transferase</keyword>
<feature type="domain" description="GAIN-B" evidence="19">
    <location>
        <begin position="1659"/>
        <end position="1816"/>
    </location>
</feature>
<name>D2VE44_NAEGR</name>
<dbReference type="GO" id="GO:0004674">
    <property type="term" value="F:protein serine/threonine kinase activity"/>
    <property type="evidence" value="ECO:0007669"/>
    <property type="project" value="UniProtKB-KW"/>
</dbReference>
<dbReference type="Gene3D" id="1.10.510.10">
    <property type="entry name" value="Transferase(Phosphotransferase) domain 1"/>
    <property type="match status" value="1"/>
</dbReference>
<evidence type="ECO:0000313" key="21">
    <source>
        <dbReference type="Proteomes" id="UP000006671"/>
    </source>
</evidence>
<feature type="domain" description="Protein kinase" evidence="17">
    <location>
        <begin position="1949"/>
        <end position="2209"/>
    </location>
</feature>
<evidence type="ECO:0000256" key="12">
    <source>
        <dbReference type="ARBA" id="ARBA00023157"/>
    </source>
</evidence>
<dbReference type="PROSITE" id="PS01186">
    <property type="entry name" value="EGF_2"/>
    <property type="match status" value="1"/>
</dbReference>
<keyword evidence="7" id="KW-0547">Nucleotide-binding</keyword>
<dbReference type="Gene3D" id="3.30.200.20">
    <property type="entry name" value="Phosphorylase Kinase, domain 1"/>
    <property type="match status" value="1"/>
</dbReference>
<keyword evidence="11 16" id="KW-0472">Membrane</keyword>
<keyword evidence="3" id="KW-1003">Cell membrane</keyword>
<evidence type="ECO:0000259" key="19">
    <source>
        <dbReference type="PROSITE" id="PS50221"/>
    </source>
</evidence>
<dbReference type="CDD" id="cd14014">
    <property type="entry name" value="STKc_PknB_like"/>
    <property type="match status" value="1"/>
</dbReference>
<evidence type="ECO:0000256" key="6">
    <source>
        <dbReference type="ARBA" id="ARBA00022692"/>
    </source>
</evidence>
<keyword evidence="10 16" id="KW-1133">Transmembrane helix</keyword>
<dbReference type="GO" id="GO:0005886">
    <property type="term" value="C:plasma membrane"/>
    <property type="evidence" value="ECO:0007669"/>
    <property type="project" value="UniProtKB-SubCell"/>
</dbReference>
<dbReference type="SUPFAM" id="SSF101898">
    <property type="entry name" value="NHL repeat"/>
    <property type="match status" value="1"/>
</dbReference>
<gene>
    <name evidence="20" type="ORF">NAEGRDRAFT_67147</name>
</gene>
<keyword evidence="9" id="KW-0067">ATP-binding</keyword>
<dbReference type="SUPFAM" id="SSF63829">
    <property type="entry name" value="Calcium-dependent phosphotriesterase"/>
    <property type="match status" value="1"/>
</dbReference>
<dbReference type="InterPro" id="IPR013111">
    <property type="entry name" value="EGF_extracell"/>
</dbReference>
<comment type="subcellular location">
    <subcellularLocation>
        <location evidence="1">Cell membrane</location>
    </subcellularLocation>
</comment>
<keyword evidence="12 15" id="KW-1015">Disulfide bond</keyword>
<evidence type="ECO:0000256" key="3">
    <source>
        <dbReference type="ARBA" id="ARBA00022475"/>
    </source>
</evidence>
<evidence type="ECO:0000256" key="16">
    <source>
        <dbReference type="SAM" id="Phobius"/>
    </source>
</evidence>
<dbReference type="PANTHER" id="PTHR43671:SF98">
    <property type="entry name" value="SERINE_THREONINE-PROTEIN KINASE NEK11"/>
    <property type="match status" value="1"/>
</dbReference>
<evidence type="ECO:0000256" key="5">
    <source>
        <dbReference type="ARBA" id="ARBA00022679"/>
    </source>
</evidence>
<dbReference type="KEGG" id="ngr:NAEGRDRAFT_67147"/>
<dbReference type="STRING" id="5762.D2VE44"/>
<dbReference type="InterPro" id="IPR008271">
    <property type="entry name" value="Ser/Thr_kinase_AS"/>
</dbReference>
<dbReference type="CDD" id="cd00054">
    <property type="entry name" value="EGF_CA"/>
    <property type="match status" value="1"/>
</dbReference>
<dbReference type="EC" id="2.7.11.1" evidence="2"/>
<evidence type="ECO:0000256" key="11">
    <source>
        <dbReference type="ARBA" id="ARBA00023136"/>
    </source>
</evidence>
<reference evidence="20 21" key="1">
    <citation type="journal article" date="2010" name="Cell">
        <title>The genome of Naegleria gruberi illuminates early eukaryotic versatility.</title>
        <authorList>
            <person name="Fritz-Laylin L.K."/>
            <person name="Prochnik S.E."/>
            <person name="Ginger M.L."/>
            <person name="Dacks J.B."/>
            <person name="Carpenter M.L."/>
            <person name="Field M.C."/>
            <person name="Kuo A."/>
            <person name="Paredez A."/>
            <person name="Chapman J."/>
            <person name="Pham J."/>
            <person name="Shu S."/>
            <person name="Neupane R."/>
            <person name="Cipriano M."/>
            <person name="Mancuso J."/>
            <person name="Tu H."/>
            <person name="Salamov A."/>
            <person name="Lindquist E."/>
            <person name="Shapiro H."/>
            <person name="Lucas S."/>
            <person name="Grigoriev I.V."/>
            <person name="Cande W.Z."/>
            <person name="Fulton C."/>
            <person name="Rokhsar D.S."/>
            <person name="Dawson S.C."/>
        </authorList>
    </citation>
    <scope>NUCLEOTIDE SEQUENCE [LARGE SCALE GENOMIC DNA]</scope>
    <source>
        <strain evidence="20 21">NEG-M</strain>
    </source>
</reference>
<dbReference type="GeneID" id="8848878"/>
<evidence type="ECO:0000313" key="20">
    <source>
        <dbReference type="EMBL" id="EFC44730.1"/>
    </source>
</evidence>
<dbReference type="Pfam" id="PF00069">
    <property type="entry name" value="Pkinase"/>
    <property type="match status" value="1"/>
</dbReference>
<evidence type="ECO:0000256" key="4">
    <source>
        <dbReference type="ARBA" id="ARBA00022527"/>
    </source>
</evidence>
<dbReference type="InterPro" id="IPR011042">
    <property type="entry name" value="6-blade_b-propeller_TolB-like"/>
</dbReference>
<dbReference type="SMART" id="SM00220">
    <property type="entry name" value="S_TKc"/>
    <property type="match status" value="1"/>
</dbReference>
<accession>D2VE44</accession>
<feature type="transmembrane region" description="Helical" evidence="16">
    <location>
        <begin position="1837"/>
        <end position="1864"/>
    </location>
</feature>
<dbReference type="Pfam" id="PF07974">
    <property type="entry name" value="EGF_2"/>
    <property type="match status" value="1"/>
</dbReference>
<evidence type="ECO:0000259" key="17">
    <source>
        <dbReference type="PROSITE" id="PS50011"/>
    </source>
</evidence>
<dbReference type="RefSeq" id="XP_002677474.1">
    <property type="nucleotide sequence ID" value="XM_002677428.1"/>
</dbReference>
<keyword evidence="8 20" id="KW-0418">Kinase</keyword>
<comment type="caution">
    <text evidence="15">Lacks conserved residue(s) required for the propagation of feature annotation.</text>
</comment>
<evidence type="ECO:0000256" key="15">
    <source>
        <dbReference type="PROSITE-ProRule" id="PRU00076"/>
    </source>
</evidence>
<keyword evidence="4" id="KW-0723">Serine/threonine-protein kinase</keyword>
<dbReference type="eggNOG" id="KOG0581">
    <property type="taxonomic scope" value="Eukaryota"/>
</dbReference>
<dbReference type="GO" id="GO:0005524">
    <property type="term" value="F:ATP binding"/>
    <property type="evidence" value="ECO:0007669"/>
    <property type="project" value="UniProtKB-KW"/>
</dbReference>
<keyword evidence="6 16" id="KW-0812">Transmembrane</keyword>
<evidence type="ECO:0000256" key="13">
    <source>
        <dbReference type="ARBA" id="ARBA00047899"/>
    </source>
</evidence>
<evidence type="ECO:0000256" key="14">
    <source>
        <dbReference type="ARBA" id="ARBA00048679"/>
    </source>
</evidence>
<dbReference type="SMART" id="SM00181">
    <property type="entry name" value="EGF"/>
    <property type="match status" value="5"/>
</dbReference>
<dbReference type="Gene3D" id="2.120.10.30">
    <property type="entry name" value="TolB, C-terminal domain"/>
    <property type="match status" value="2"/>
</dbReference>
<evidence type="ECO:0000256" key="2">
    <source>
        <dbReference type="ARBA" id="ARBA00012513"/>
    </source>
</evidence>
<dbReference type="VEuPathDB" id="AmoebaDB:NAEGRDRAFT_67147"/>
<dbReference type="PROSITE" id="PS00108">
    <property type="entry name" value="PROTEIN_KINASE_ST"/>
    <property type="match status" value="1"/>
</dbReference>
<sequence length="2210" mass="241968">MLIVKHEETISSHADDGSYSKSKQQKNMKFERCNMLGHASLVLFHLITLLLLLSNSNNKFIHGAVSWKQPDYRITTVNPLQVSTNPEGNKLYDFKTNAPYAIDFDAQDNMYILDYSKWVLKVNTSSGTIKTLMGVAVGTESDVDGVDGTTVPVGYFKDMSVNPKSGEVYLVGNMKLKKINTNGKISNYNVNNFDVTNIYGDGGMAINSKVSDNVESVTVNSKEEIIFSDKNRIRKIFNNGTITTVAGTGSPSDSLMNTPKGVCTDLSNNIIFIDWGTNRIKKISAIDGSISVVAGKLNQVGTFPADKSLANNTAITPVSIAVHPVSGELYFATMYTISKIGSDGLIYRIAGNGSIGVDNTVQAATNAMLSSIIHISIGKNSVLYMIDGFRVRQISSNVITTLLTESSTFPPKFVYHYNSYVYYTVSCQILKFPDNNPSVVTTILGLRGTCVQFFGVKRQVDMTQNYLSFDAMTAFTMSASTGRMYFSNPRRMWNITDGYIYPMVYNYGENIDIKDGLIENDASSCFDNSGNLILGDNFRLRKLNTTSHIVNSIIGNESPMVPFACTVAPNGDIYFKDNQAIKKLDASTGLTTTLDTVLADHRSRNYKIKLLPSGALIYTDLQYVIAYYNNQKTTIAGSVATGPFSGEGGRAVDVVQNAFLVGLTANSKGEIFYSDETAYIRKLTPYCSDTSTYLDSTGTKCLVSSCFGVDYNINSVCSGHGKCVSNDVCKCNDGYSGLNCEKFTCFGLNNTDPKVCSGNGTCVDIDYCSCTSGYQPECKGYVCFGYPMDNFKVCSSHGKCIGNDKCECDPTYNGTKCENYYCFGLSASDPNVCNGNGKCIETDTCSCSFGFQPNCYAHKCSGKVYNDSSVCSSSGKCVAENTCICTNGTNGPNCEFLSLLLDIQGRPTLKTVARIFTLLGNPVDNCATIFASKELSYLGNDPICKFSASGLEIILGSGFSIDNGTFLPTQSFDGWKYDFRVQAGSVCGSYAQTSLTLDFSSQTNSLQNLNSDTILRISETDYSQSFGRSISWTGPSDLVPLVSPNQKVVIIPKGYWKPGNNLPVTVSTKTSLCGTNSNSRTFTFKTDSTAPSIDIMTDTPSGKLNCVGYDCLFEFSLSPAGSYSAQIKFDGDYSLITSISSIPNLQIARLSNYYDSTTYLGVKYYGTVNLQLLFNSVIYSSTYPMQYLAYESSQLFINNLNRGFRKDQSELTFSLVSQNPLLLTVNPGALPITYNWTISSGNKIIGPFYTNSISIPNPGVGNYSLSLQVNNNDEFSETITGTFSVFDTVGAIPDVSVDSFTNPYPFIKTLDLTATVNSTTSVSQIYWNVISGSFYNSPVLSNFAFSQNNIKTSLSIPVSYLKEGSNYVFELRVTNSVGTNIQRFNVKMDYNPRFTCDYFTSYNSSQLKVYESKLIISCSSFENNMASYVVDLFDGDVKLMTLSNTAKSSVIARLPYSLNALSLNVRGINRNGSYRKVVKSITGPFLNFPSSDLSARVSYVSQQWTSVKAENIKMDTASSILSLLTYLQNGKQTFDDLSGLSDSSKQTLTTVMVEMISALKSITTIGYRADDKISAVLLSPTLRVVKLVKTILPTVYSNQKSDIQYLTSFIVKGVESVTSYYSANMVRALVDGLTFNETVSLVQNAYSSAATSGLLGQLTRLQLILKPDFSPLNSVSYQSPQEISGKTITLGASISFTFPSNFYSQISSSVPFSLISSQEQSNSDASSATVSISLFKSDGSAFKVQGLTSFIEIVFADLVFKSENVSCVYFDEVSNAWSRDGLITTLVKKQTGGFNVKCETNHLTAFSVVVNDAITPVQPTQSPAKSGTTTTTTDNTLAIVLGVVIPSVVIIAAIVTVIIVVAIVCMRKKKKGQSTNQPKLTKLDSVYEQPNISAYEHSKPHDILTDTELSVMSDFPSNNSMLIKPLMSVYTSTGSTSSTSSKFDPMSRYKNLVRIGQGGFGSVFKAEDAKCGNQLKALKVIKYSSVEELNNILKEGNRLMNISHPYILHVNDVLIDSDQILCIDMDYYEKGDLNQFVKVGSECPENILKQILYQMCNALDYVHNTLQIVHRDIKPSNIFIKEMSQDSIHLILADFGLARQTQGSVMFSYAGTPLFMSTELALGGKYTANTDIYSLGVTLYQIITKDVETSLSHISLTMDTAEFEKTIRNKMKQANPALSDELLDIIVSMLKRDYATRPYPKDILSNSYFQ</sequence>
<dbReference type="InterPro" id="IPR000742">
    <property type="entry name" value="EGF"/>
</dbReference>
<dbReference type="SUPFAM" id="SSF56112">
    <property type="entry name" value="Protein kinase-like (PK-like)"/>
    <property type="match status" value="1"/>
</dbReference>
<dbReference type="InterPro" id="IPR000719">
    <property type="entry name" value="Prot_kinase_dom"/>
</dbReference>
<dbReference type="InParanoid" id="D2VE44"/>
<dbReference type="PROSITE" id="PS00022">
    <property type="entry name" value="EGF_1"/>
    <property type="match status" value="3"/>
</dbReference>
<evidence type="ECO:0000259" key="18">
    <source>
        <dbReference type="PROSITE" id="PS50026"/>
    </source>
</evidence>
<dbReference type="Proteomes" id="UP000006671">
    <property type="component" value="Unassembled WGS sequence"/>
</dbReference>
<dbReference type="PROSITE" id="PS50026">
    <property type="entry name" value="EGF_3"/>
    <property type="match status" value="1"/>
</dbReference>
<feature type="domain" description="EGF-like" evidence="18">
    <location>
        <begin position="708"/>
        <end position="741"/>
    </location>
</feature>
<dbReference type="PANTHER" id="PTHR43671">
    <property type="entry name" value="SERINE/THREONINE-PROTEIN KINASE NEK"/>
    <property type="match status" value="1"/>
</dbReference>
<dbReference type="OrthoDB" id="248923at2759"/>
<dbReference type="Gene3D" id="2.10.25.10">
    <property type="entry name" value="Laminin"/>
    <property type="match status" value="3"/>
</dbReference>
<evidence type="ECO:0000256" key="10">
    <source>
        <dbReference type="ARBA" id="ARBA00022989"/>
    </source>
</evidence>
<dbReference type="eggNOG" id="KOG1225">
    <property type="taxonomic scope" value="Eukaryota"/>
</dbReference>
<keyword evidence="15" id="KW-0245">EGF-like domain</keyword>
<dbReference type="InterPro" id="IPR050660">
    <property type="entry name" value="NEK_Ser/Thr_kinase"/>
</dbReference>